<sequence length="114" mass="12330">MPRGVRRKAIGKFTLCSAAALLGWAYADLIGGLLGGEAFSPGVPAALLLLTFEFALMRFFRVKAKTWLLMSVVGWVMIEASVTFSSGGISSTAFLAAIGWSFFFLALMRMRSLI</sequence>
<organism evidence="2 3">
    <name type="scientific">Tranquillimonas alkanivorans</name>
    <dbReference type="NCBI Taxonomy" id="441119"/>
    <lineage>
        <taxon>Bacteria</taxon>
        <taxon>Pseudomonadati</taxon>
        <taxon>Pseudomonadota</taxon>
        <taxon>Alphaproteobacteria</taxon>
        <taxon>Rhodobacterales</taxon>
        <taxon>Roseobacteraceae</taxon>
        <taxon>Tranquillimonas</taxon>
    </lineage>
</organism>
<keyword evidence="3" id="KW-1185">Reference proteome</keyword>
<keyword evidence="1" id="KW-0472">Membrane</keyword>
<evidence type="ECO:0000313" key="3">
    <source>
        <dbReference type="Proteomes" id="UP000199356"/>
    </source>
</evidence>
<feature type="transmembrane region" description="Helical" evidence="1">
    <location>
        <begin position="43"/>
        <end position="60"/>
    </location>
</feature>
<gene>
    <name evidence="2" type="ORF">SAMN04488047_11525</name>
</gene>
<evidence type="ECO:0000256" key="1">
    <source>
        <dbReference type="SAM" id="Phobius"/>
    </source>
</evidence>
<protein>
    <submittedName>
        <fullName evidence="2">Uncharacterized protein</fullName>
    </submittedName>
</protein>
<proteinExistence type="predicted"/>
<evidence type="ECO:0000313" key="2">
    <source>
        <dbReference type="EMBL" id="SFP86462.1"/>
    </source>
</evidence>
<name>A0A1I5TTR6_9RHOB</name>
<dbReference type="AlphaFoldDB" id="A0A1I5TTR6"/>
<feature type="transmembrane region" description="Helical" evidence="1">
    <location>
        <begin position="91"/>
        <end position="108"/>
    </location>
</feature>
<keyword evidence="1" id="KW-1133">Transmembrane helix</keyword>
<dbReference type="STRING" id="441119.SAMN04488047_11525"/>
<feature type="transmembrane region" description="Helical" evidence="1">
    <location>
        <begin position="67"/>
        <end position="85"/>
    </location>
</feature>
<dbReference type="RefSeq" id="WP_093424183.1">
    <property type="nucleotide sequence ID" value="NZ_FOXA01000015.1"/>
</dbReference>
<accession>A0A1I5TTR6</accession>
<reference evidence="2 3" key="1">
    <citation type="submission" date="2016-10" db="EMBL/GenBank/DDBJ databases">
        <authorList>
            <person name="de Groot N.N."/>
        </authorList>
    </citation>
    <scope>NUCLEOTIDE SEQUENCE [LARGE SCALE GENOMIC DNA]</scope>
    <source>
        <strain evidence="2 3">DSM 19547</strain>
    </source>
</reference>
<keyword evidence="1" id="KW-0812">Transmembrane</keyword>
<dbReference type="Proteomes" id="UP000199356">
    <property type="component" value="Unassembled WGS sequence"/>
</dbReference>
<dbReference type="EMBL" id="FOXA01000015">
    <property type="protein sequence ID" value="SFP86462.1"/>
    <property type="molecule type" value="Genomic_DNA"/>
</dbReference>